<sequence length="480" mass="51677">MPKASHSLLAVLFALLPWMIVGAQAAHADGTAPSASGAMQVTPSHRLPAVLDLKTAQRIALEANPSLSAARARAAQAREQVHQAWSRYLPRIEGSANAAHVRYPENQGTMPPSSGFSSITAGLIPRDREDVYSATLNAVLTLFDGFQREFALAASRFNEQGSKAAYREAQRVLLSAVADSYFSAQLARERGIIAEADEAFNQRQLQDAQAREALGAGSLSDVLNFHVQANLARAQKILAQQEYRVALTGLAALMGLPEGTVDEGTALAPLGDVPESLMKEPFVADHVTYALEKRPDVLQARFGFQAAQAGVGSAKSRFAPSINLFSTLEGSRTNSARMEQDDFGSTVGIAVVVPLFSGGEDYFRVREAQQAQREAESKVHSAAVDAVSQVQAAVAQILGAQEQLRLQEKNAALVRQTRDLVAKEYAAGQASLVRLTQAQRDLVQAQSQLALTRIFLENAWIRLHAATGRILEEFQTDAAP</sequence>
<dbReference type="EMBL" id="DSTK01000040">
    <property type="protein sequence ID" value="HFK98489.1"/>
    <property type="molecule type" value="Genomic_DNA"/>
</dbReference>
<dbReference type="PANTHER" id="PTHR30026">
    <property type="entry name" value="OUTER MEMBRANE PROTEIN TOLC"/>
    <property type="match status" value="1"/>
</dbReference>
<organism evidence="9">
    <name type="scientific">Desulfacinum infernum</name>
    <dbReference type="NCBI Taxonomy" id="35837"/>
    <lineage>
        <taxon>Bacteria</taxon>
        <taxon>Pseudomonadati</taxon>
        <taxon>Thermodesulfobacteriota</taxon>
        <taxon>Syntrophobacteria</taxon>
        <taxon>Syntrophobacterales</taxon>
        <taxon>Syntrophobacteraceae</taxon>
        <taxon>Desulfacinum</taxon>
    </lineage>
</organism>
<gene>
    <name evidence="9" type="ORF">ENS06_14345</name>
</gene>
<dbReference type="SUPFAM" id="SSF56954">
    <property type="entry name" value="Outer membrane efflux proteins (OEP)"/>
    <property type="match status" value="1"/>
</dbReference>
<evidence type="ECO:0000256" key="7">
    <source>
        <dbReference type="ARBA" id="ARBA00023237"/>
    </source>
</evidence>
<dbReference type="Pfam" id="PF02321">
    <property type="entry name" value="OEP"/>
    <property type="match status" value="2"/>
</dbReference>
<dbReference type="PANTHER" id="PTHR30026:SF20">
    <property type="entry name" value="OUTER MEMBRANE PROTEIN TOLC"/>
    <property type="match status" value="1"/>
</dbReference>
<dbReference type="AlphaFoldDB" id="A0A831ZTP7"/>
<keyword evidence="8" id="KW-0732">Signal</keyword>
<dbReference type="GO" id="GO:0015562">
    <property type="term" value="F:efflux transmembrane transporter activity"/>
    <property type="evidence" value="ECO:0007669"/>
    <property type="project" value="InterPro"/>
</dbReference>
<keyword evidence="5" id="KW-0812">Transmembrane</keyword>
<dbReference type="InterPro" id="IPR051906">
    <property type="entry name" value="TolC-like"/>
</dbReference>
<evidence type="ECO:0000256" key="6">
    <source>
        <dbReference type="ARBA" id="ARBA00023136"/>
    </source>
</evidence>
<dbReference type="InterPro" id="IPR003423">
    <property type="entry name" value="OMP_efflux"/>
</dbReference>
<dbReference type="GO" id="GO:0015288">
    <property type="term" value="F:porin activity"/>
    <property type="evidence" value="ECO:0007669"/>
    <property type="project" value="TreeGrafter"/>
</dbReference>
<proteinExistence type="inferred from homology"/>
<comment type="subcellular location">
    <subcellularLocation>
        <location evidence="1">Cell outer membrane</location>
    </subcellularLocation>
</comment>
<keyword evidence="3" id="KW-0813">Transport</keyword>
<evidence type="ECO:0000256" key="4">
    <source>
        <dbReference type="ARBA" id="ARBA00022452"/>
    </source>
</evidence>
<comment type="similarity">
    <text evidence="2">Belongs to the outer membrane factor (OMF) (TC 1.B.17) family.</text>
</comment>
<feature type="chain" id="PRO_5032673018" evidence="8">
    <location>
        <begin position="26"/>
        <end position="480"/>
    </location>
</feature>
<name>A0A831ZTP7_9BACT</name>
<evidence type="ECO:0000256" key="2">
    <source>
        <dbReference type="ARBA" id="ARBA00007613"/>
    </source>
</evidence>
<reference evidence="9" key="1">
    <citation type="journal article" date="2020" name="mSystems">
        <title>Genome- and Community-Level Interaction Insights into Carbon Utilization and Element Cycling Functions of Hydrothermarchaeota in Hydrothermal Sediment.</title>
        <authorList>
            <person name="Zhou Z."/>
            <person name="Liu Y."/>
            <person name="Xu W."/>
            <person name="Pan J."/>
            <person name="Luo Z.H."/>
            <person name="Li M."/>
        </authorList>
    </citation>
    <scope>NUCLEOTIDE SEQUENCE [LARGE SCALE GENOMIC DNA]</scope>
    <source>
        <strain evidence="9">SpSt-456</strain>
    </source>
</reference>
<evidence type="ECO:0000256" key="8">
    <source>
        <dbReference type="SAM" id="SignalP"/>
    </source>
</evidence>
<dbReference type="GO" id="GO:0009279">
    <property type="term" value="C:cell outer membrane"/>
    <property type="evidence" value="ECO:0007669"/>
    <property type="project" value="UniProtKB-SubCell"/>
</dbReference>
<dbReference type="Gene3D" id="1.20.1600.10">
    <property type="entry name" value="Outer membrane efflux proteins (OEP)"/>
    <property type="match status" value="1"/>
</dbReference>
<keyword evidence="6" id="KW-0472">Membrane</keyword>
<evidence type="ECO:0000313" key="9">
    <source>
        <dbReference type="EMBL" id="HFK98489.1"/>
    </source>
</evidence>
<evidence type="ECO:0000256" key="5">
    <source>
        <dbReference type="ARBA" id="ARBA00022692"/>
    </source>
</evidence>
<evidence type="ECO:0000256" key="1">
    <source>
        <dbReference type="ARBA" id="ARBA00004442"/>
    </source>
</evidence>
<accession>A0A831ZTP7</accession>
<evidence type="ECO:0000256" key="3">
    <source>
        <dbReference type="ARBA" id="ARBA00022448"/>
    </source>
</evidence>
<feature type="signal peptide" evidence="8">
    <location>
        <begin position="1"/>
        <end position="25"/>
    </location>
</feature>
<protein>
    <submittedName>
        <fullName evidence="9">TolC family protein</fullName>
    </submittedName>
</protein>
<comment type="caution">
    <text evidence="9">The sequence shown here is derived from an EMBL/GenBank/DDBJ whole genome shotgun (WGS) entry which is preliminary data.</text>
</comment>
<keyword evidence="7" id="KW-0998">Cell outer membrane</keyword>
<dbReference type="GO" id="GO:1990281">
    <property type="term" value="C:efflux pump complex"/>
    <property type="evidence" value="ECO:0007669"/>
    <property type="project" value="TreeGrafter"/>
</dbReference>
<keyword evidence="4" id="KW-1134">Transmembrane beta strand</keyword>